<feature type="transmembrane region" description="Helical" evidence="1">
    <location>
        <begin position="83"/>
        <end position="101"/>
    </location>
</feature>
<comment type="caution">
    <text evidence="2">The sequence shown here is derived from an EMBL/GenBank/DDBJ whole genome shotgun (WGS) entry which is preliminary data.</text>
</comment>
<sequence length="180" mass="19781">MSLPHQSNSNHGLSLAYRISRVGILSALAVVGRLALAVIPNVQPVSAIILIITLTMGTVDGMLVAVLSILLSNILLGMGPWTLAQIASYVIISLLTGWFVRPFYRPNVMVNRIAIAVYAGFTGLLYGFIISIFMVKIFGVVAFWPYYLRGIPFDLMHAGGNIAFYFILEPILSRILLRQK</sequence>
<dbReference type="EMBL" id="PKHE01000020">
    <property type="protein sequence ID" value="PKY87834.1"/>
    <property type="molecule type" value="Genomic_DNA"/>
</dbReference>
<evidence type="ECO:0000313" key="2">
    <source>
        <dbReference type="EMBL" id="PKY87834.1"/>
    </source>
</evidence>
<dbReference type="GO" id="GO:0022857">
    <property type="term" value="F:transmembrane transporter activity"/>
    <property type="evidence" value="ECO:0007669"/>
    <property type="project" value="InterPro"/>
</dbReference>
<keyword evidence="1" id="KW-1133">Transmembrane helix</keyword>
<feature type="transmembrane region" description="Helical" evidence="1">
    <location>
        <begin position="48"/>
        <end position="71"/>
    </location>
</feature>
<proteinExistence type="predicted"/>
<keyword evidence="1" id="KW-0812">Transmembrane</keyword>
<organism evidence="2 3">
    <name type="scientific">Falseniella ignava</name>
    <dbReference type="NCBI Taxonomy" id="137730"/>
    <lineage>
        <taxon>Bacteria</taxon>
        <taxon>Bacillati</taxon>
        <taxon>Bacillota</taxon>
        <taxon>Bacilli</taxon>
        <taxon>Lactobacillales</taxon>
        <taxon>Aerococcaceae</taxon>
        <taxon>Falseniella</taxon>
    </lineage>
</organism>
<dbReference type="AlphaFoldDB" id="A0A2I1JWR3"/>
<reference evidence="2 3" key="1">
    <citation type="submission" date="2017-12" db="EMBL/GenBank/DDBJ databases">
        <title>Phylogenetic diversity of female urinary microbiome.</title>
        <authorList>
            <person name="Thomas-White K."/>
            <person name="Wolfe A.J."/>
        </authorList>
    </citation>
    <scope>NUCLEOTIDE SEQUENCE [LARGE SCALE GENOMIC DNA]</scope>
    <source>
        <strain evidence="2 3">UMB0898</strain>
    </source>
</reference>
<feature type="transmembrane region" description="Helical" evidence="1">
    <location>
        <begin position="113"/>
        <end position="146"/>
    </location>
</feature>
<dbReference type="RefSeq" id="WP_101954627.1">
    <property type="nucleotide sequence ID" value="NZ_PKHE01000020.1"/>
</dbReference>
<gene>
    <name evidence="2" type="ORF">CYJ57_06665</name>
</gene>
<evidence type="ECO:0000256" key="1">
    <source>
        <dbReference type="SAM" id="Phobius"/>
    </source>
</evidence>
<dbReference type="Pfam" id="PF12822">
    <property type="entry name" value="ECF_trnsprt"/>
    <property type="match status" value="1"/>
</dbReference>
<dbReference type="Proteomes" id="UP000234384">
    <property type="component" value="Unassembled WGS sequence"/>
</dbReference>
<feature type="transmembrane region" description="Helical" evidence="1">
    <location>
        <begin position="158"/>
        <end position="177"/>
    </location>
</feature>
<name>A0A2I1JWR3_9LACT</name>
<dbReference type="Gene3D" id="1.10.1760.20">
    <property type="match status" value="1"/>
</dbReference>
<feature type="transmembrane region" description="Helical" evidence="1">
    <location>
        <begin position="15"/>
        <end position="36"/>
    </location>
</feature>
<protein>
    <submittedName>
        <fullName evidence="2">ECF transporter S component</fullName>
    </submittedName>
</protein>
<keyword evidence="1" id="KW-0472">Membrane</keyword>
<dbReference type="OrthoDB" id="5198189at2"/>
<evidence type="ECO:0000313" key="3">
    <source>
        <dbReference type="Proteomes" id="UP000234384"/>
    </source>
</evidence>
<dbReference type="InterPro" id="IPR024529">
    <property type="entry name" value="ECF_trnsprt_substrate-spec"/>
</dbReference>
<accession>A0A2I1JWR3</accession>